<evidence type="ECO:0000313" key="2">
    <source>
        <dbReference type="Proteomes" id="UP001316803"/>
    </source>
</evidence>
<organism evidence="1 2">
    <name type="scientific">Knufia fluminis</name>
    <dbReference type="NCBI Taxonomy" id="191047"/>
    <lineage>
        <taxon>Eukaryota</taxon>
        <taxon>Fungi</taxon>
        <taxon>Dikarya</taxon>
        <taxon>Ascomycota</taxon>
        <taxon>Pezizomycotina</taxon>
        <taxon>Eurotiomycetes</taxon>
        <taxon>Chaetothyriomycetidae</taxon>
        <taxon>Chaetothyriales</taxon>
        <taxon>Trichomeriaceae</taxon>
        <taxon>Knufia</taxon>
    </lineage>
</organism>
<dbReference type="GO" id="GO:0008080">
    <property type="term" value="F:N-acetyltransferase activity"/>
    <property type="evidence" value="ECO:0007669"/>
    <property type="project" value="TreeGrafter"/>
</dbReference>
<dbReference type="InterPro" id="IPR010828">
    <property type="entry name" value="Atf2/Sli1-like"/>
</dbReference>
<dbReference type="Proteomes" id="UP001316803">
    <property type="component" value="Unassembled WGS sequence"/>
</dbReference>
<protein>
    <submittedName>
        <fullName evidence="1">Alcohol acetyltransferase</fullName>
    </submittedName>
</protein>
<dbReference type="AlphaFoldDB" id="A0AAN8E9Z3"/>
<proteinExistence type="predicted"/>
<keyword evidence="2" id="KW-1185">Reference proteome</keyword>
<comment type="caution">
    <text evidence="1">The sequence shown here is derived from an EMBL/GenBank/DDBJ whole genome shotgun (WGS) entry which is preliminary data.</text>
</comment>
<sequence>MEALTWKPVRTPTPAERRTIVRHFRKLYNNVIVAGIYDFPSNSNEADLARVETYIPALTECLKQYPFLSVVLKKNNKNDDVYARASHVDLRQHFNLLEVSEDVVRSNLERASEDALLARVFEGLCNDSKLTFFDTVDTLPGWRTDVLPLRHSAASNRVFISFTYAHYLADGMSGVAFHKTLLQGLDRSLRAETTSSSTIFETSESQLVGLPHLPISLKYLLAPALGLYLPSFLSRALGLKPIVSGADSGTWTGTKMFVGEAGSVPPVKTAVEVLSIDNGTLTSILAACRKHDAKLTSLLNELIARCMSRHLPMSYPHFAEKTNLISATSFNLRKAAGISDNVMGVFASASYTQYDIDHKSGERDNITIDDQFWAPVSKASHDMAKDTSTLNDTPTGLLNWVSNFDSWMEGQVGEARDASWQMSNLMSFDGKPKDGEGIVEVEKMFFCQPGHAVGEPLDFNTISTKGGDLVICSGWQIGAIGVEWDANTSAEAAERDLVRNVLRDLKRYLQVLAEER</sequence>
<dbReference type="EMBL" id="JAKLMC020000029">
    <property type="protein sequence ID" value="KAK5950154.1"/>
    <property type="molecule type" value="Genomic_DNA"/>
</dbReference>
<accession>A0AAN8E9Z3</accession>
<dbReference type="Pfam" id="PF07247">
    <property type="entry name" value="AATase"/>
    <property type="match status" value="1"/>
</dbReference>
<evidence type="ECO:0000313" key="1">
    <source>
        <dbReference type="EMBL" id="KAK5950154.1"/>
    </source>
</evidence>
<name>A0AAN8E9Z3_9EURO</name>
<reference evidence="1 2" key="1">
    <citation type="submission" date="2022-12" db="EMBL/GenBank/DDBJ databases">
        <title>Genomic features and morphological characterization of a novel Knufia sp. strain isolated from spacecraft assembly facility.</title>
        <authorList>
            <person name="Teixeira M."/>
            <person name="Chander A.M."/>
            <person name="Stajich J.E."/>
            <person name="Venkateswaran K."/>
        </authorList>
    </citation>
    <scope>NUCLEOTIDE SEQUENCE [LARGE SCALE GENOMIC DNA]</scope>
    <source>
        <strain evidence="1 2">FJI-L2-BK-P2</strain>
    </source>
</reference>
<dbReference type="PANTHER" id="PTHR28037:SF1">
    <property type="entry name" value="ALCOHOL O-ACETYLTRANSFERASE 1-RELATED"/>
    <property type="match status" value="1"/>
</dbReference>
<gene>
    <name evidence="1" type="primary">ATF1</name>
    <name evidence="1" type="ORF">OHC33_008869</name>
</gene>
<dbReference type="InterPro" id="IPR052058">
    <property type="entry name" value="Alcohol_O-acetyltransferase"/>
</dbReference>
<dbReference type="PANTHER" id="PTHR28037">
    <property type="entry name" value="ALCOHOL O-ACETYLTRANSFERASE 1-RELATED"/>
    <property type="match status" value="1"/>
</dbReference>